<dbReference type="PANTHER" id="PTHR30489">
    <property type="entry name" value="LIPOPROTEIN-RELEASING SYSTEM TRANSMEMBRANE PROTEIN LOLE"/>
    <property type="match status" value="1"/>
</dbReference>
<evidence type="ECO:0000313" key="10">
    <source>
        <dbReference type="Proteomes" id="UP000185936"/>
    </source>
</evidence>
<evidence type="ECO:0000313" key="9">
    <source>
        <dbReference type="EMBL" id="SIR83775.1"/>
    </source>
</evidence>
<keyword evidence="2" id="KW-1003">Cell membrane</keyword>
<evidence type="ECO:0000256" key="2">
    <source>
        <dbReference type="ARBA" id="ARBA00022475"/>
    </source>
</evidence>
<dbReference type="GO" id="GO:0044874">
    <property type="term" value="P:lipoprotein localization to outer membrane"/>
    <property type="evidence" value="ECO:0007669"/>
    <property type="project" value="TreeGrafter"/>
</dbReference>
<protein>
    <submittedName>
        <fullName evidence="9">Putative ABC transport system permease protein</fullName>
    </submittedName>
</protein>
<dbReference type="InterPro" id="IPR051447">
    <property type="entry name" value="Lipoprotein-release_system"/>
</dbReference>
<keyword evidence="3 7" id="KW-0812">Transmembrane</keyword>
<evidence type="ECO:0000256" key="7">
    <source>
        <dbReference type="SAM" id="Phobius"/>
    </source>
</evidence>
<dbReference type="STRING" id="308853.SAMN05421752_103255"/>
<accession>A0A1N7E705</accession>
<feature type="region of interest" description="Disordered" evidence="6">
    <location>
        <begin position="152"/>
        <end position="186"/>
    </location>
</feature>
<keyword evidence="4 7" id="KW-1133">Transmembrane helix</keyword>
<feature type="transmembrane region" description="Helical" evidence="7">
    <location>
        <begin position="48"/>
        <end position="73"/>
    </location>
</feature>
<feature type="transmembrane region" description="Helical" evidence="7">
    <location>
        <begin position="299"/>
        <end position="327"/>
    </location>
</feature>
<name>A0A1N7E705_9EURY</name>
<proteinExistence type="predicted"/>
<feature type="domain" description="ABC3 transporter permease C-terminal" evidence="8">
    <location>
        <begin position="306"/>
        <end position="424"/>
    </location>
</feature>
<dbReference type="EMBL" id="FTNR01000003">
    <property type="protein sequence ID" value="SIR83775.1"/>
    <property type="molecule type" value="Genomic_DNA"/>
</dbReference>
<reference evidence="10" key="1">
    <citation type="submission" date="2017-01" db="EMBL/GenBank/DDBJ databases">
        <authorList>
            <person name="Varghese N."/>
            <person name="Submissions S."/>
        </authorList>
    </citation>
    <scope>NUCLEOTIDE SEQUENCE [LARGE SCALE GENOMIC DNA]</scope>
    <source>
        <strain evidence="10">type strain: HArc-</strain>
    </source>
</reference>
<gene>
    <name evidence="9" type="ORF">SAMN05421752_103255</name>
</gene>
<feature type="compositionally biased region" description="Low complexity" evidence="6">
    <location>
        <begin position="160"/>
        <end position="170"/>
    </location>
</feature>
<feature type="transmembrane region" description="Helical" evidence="7">
    <location>
        <begin position="348"/>
        <end position="377"/>
    </location>
</feature>
<dbReference type="InterPro" id="IPR003838">
    <property type="entry name" value="ABC3_permease_C"/>
</dbReference>
<evidence type="ECO:0000256" key="4">
    <source>
        <dbReference type="ARBA" id="ARBA00022989"/>
    </source>
</evidence>
<dbReference type="AlphaFoldDB" id="A0A1N7E705"/>
<comment type="subcellular location">
    <subcellularLocation>
        <location evidence="1">Cell membrane</location>
        <topology evidence="1">Multi-pass membrane protein</topology>
    </subcellularLocation>
</comment>
<sequence length="431" mass="43707">MDGWSRMGGDDEFDVSSGGTRRARWRGLVGISVIRLWKRMVTTRSGRLVATIGAVALTIALLVVVTGIALGLADGGAVADDDADVRIAPEESATLSAVDGVEGPRLGATNDRAETIRAEDGVAHASPVLVEPVQLESTDGDPRTLLLVGVVPDDEPRTVGGLSTESLESGGPRDADDSSDGPPAGEIVLSATAADRLEADAEETLTVTGPHRSDERPAPSFTASAVETAGDDDLETPIALVHLRDLQTVAGADGGQLADHVLIWGDADAATAAAAEAYPDATVQATDGTDPSALFGDGLAFATSLLALIVGVTICASFVATTAGMTVNEDRRTLAVLESVGYPTHSRLTIIAVSTLLTTLCGALLGIILGVGGIHALNTVASATVAPGAVAAVHPVFVPYAIVVALVSGLVAVPYPLAVAARTSVLAEVGR</sequence>
<evidence type="ECO:0000259" key="8">
    <source>
        <dbReference type="Pfam" id="PF02687"/>
    </source>
</evidence>
<feature type="transmembrane region" description="Helical" evidence="7">
    <location>
        <begin position="397"/>
        <end position="421"/>
    </location>
</feature>
<evidence type="ECO:0000256" key="3">
    <source>
        <dbReference type="ARBA" id="ARBA00022692"/>
    </source>
</evidence>
<dbReference type="GO" id="GO:0098797">
    <property type="term" value="C:plasma membrane protein complex"/>
    <property type="evidence" value="ECO:0007669"/>
    <property type="project" value="TreeGrafter"/>
</dbReference>
<keyword evidence="5 7" id="KW-0472">Membrane</keyword>
<dbReference type="Pfam" id="PF02687">
    <property type="entry name" value="FtsX"/>
    <property type="match status" value="1"/>
</dbReference>
<organism evidence="9 10">
    <name type="scientific">Natronorubrum thiooxidans</name>
    <dbReference type="NCBI Taxonomy" id="308853"/>
    <lineage>
        <taxon>Archaea</taxon>
        <taxon>Methanobacteriati</taxon>
        <taxon>Methanobacteriota</taxon>
        <taxon>Stenosarchaea group</taxon>
        <taxon>Halobacteria</taxon>
        <taxon>Halobacteriales</taxon>
        <taxon>Natrialbaceae</taxon>
        <taxon>Natronorubrum</taxon>
    </lineage>
</organism>
<dbReference type="PANTHER" id="PTHR30489:SF0">
    <property type="entry name" value="LIPOPROTEIN-RELEASING SYSTEM TRANSMEMBRANE PROTEIN LOLE"/>
    <property type="match status" value="1"/>
</dbReference>
<evidence type="ECO:0000256" key="5">
    <source>
        <dbReference type="ARBA" id="ARBA00023136"/>
    </source>
</evidence>
<dbReference type="Proteomes" id="UP000185936">
    <property type="component" value="Unassembled WGS sequence"/>
</dbReference>
<evidence type="ECO:0000256" key="1">
    <source>
        <dbReference type="ARBA" id="ARBA00004651"/>
    </source>
</evidence>
<keyword evidence="10" id="KW-1185">Reference proteome</keyword>
<evidence type="ECO:0000256" key="6">
    <source>
        <dbReference type="SAM" id="MobiDB-lite"/>
    </source>
</evidence>